<reference evidence="1 2" key="1">
    <citation type="submission" date="2018-09" db="EMBL/GenBank/DDBJ databases">
        <title>Yersinia kristensenii subsp. rochesterensis subsp. nov., Isolated from Human Feces.</title>
        <authorList>
            <person name="Cunningham S.A."/>
            <person name="Jeraldo P."/>
            <person name="Patel R."/>
        </authorList>
    </citation>
    <scope>NUCLEOTIDE SEQUENCE [LARGE SCALE GENOMIC DNA]</scope>
    <source>
        <strain evidence="1 2">ATCC BAA-2637</strain>
    </source>
</reference>
<accession>A0A386HH94</accession>
<dbReference type="GeneID" id="82551922"/>
<dbReference type="Pfam" id="PF07278">
    <property type="entry name" value="DUF1441"/>
    <property type="match status" value="1"/>
</dbReference>
<protein>
    <submittedName>
        <fullName evidence="1">DUF1441 family protein</fullName>
    </submittedName>
</protein>
<evidence type="ECO:0000313" key="2">
    <source>
        <dbReference type="Proteomes" id="UP000265864"/>
    </source>
</evidence>
<dbReference type="Proteomes" id="UP000265864">
    <property type="component" value="Chromosome"/>
</dbReference>
<name>A0A386HH94_9GAMM</name>
<dbReference type="EMBL" id="CP032482">
    <property type="protein sequence ID" value="AYD44764.1"/>
    <property type="molecule type" value="Genomic_DNA"/>
</dbReference>
<organism evidence="1 2">
    <name type="scientific">Yersinia rochesterensis</name>
    <dbReference type="NCBI Taxonomy" id="1604335"/>
    <lineage>
        <taxon>Bacteria</taxon>
        <taxon>Pseudomonadati</taxon>
        <taxon>Pseudomonadota</taxon>
        <taxon>Gammaproteobacteria</taxon>
        <taxon>Enterobacterales</taxon>
        <taxon>Yersiniaceae</taxon>
        <taxon>Yersinia</taxon>
    </lineage>
</organism>
<proteinExistence type="predicted"/>
<dbReference type="InterPro" id="IPR009901">
    <property type="entry name" value="Phage_VT1-Sakai_H0025"/>
</dbReference>
<dbReference type="RefSeq" id="WP_032819805.1">
    <property type="nucleotide sequence ID" value="NZ_CP032482.1"/>
</dbReference>
<sequence>MSNISNLGDAYNWSVAKIAEAFGLNRGTVRKRLLDANTPIADTVRGNPVYALKDVGPILFGEIEPVDPDGFQNPQKMGPKDRKDWYQSENERVKLEASLRQLIPVSEVHTEMALLVKSVAQLLDTWPDVLERKKSWSPELVNEAQSLADELRDLMASSVSLAETEDEH</sequence>
<gene>
    <name evidence="1" type="ORF">DXZ79_14325</name>
</gene>
<evidence type="ECO:0000313" key="1">
    <source>
        <dbReference type="EMBL" id="AYD44764.1"/>
    </source>
</evidence>
<dbReference type="AlphaFoldDB" id="A0A386HH94"/>